<dbReference type="OrthoDB" id="9801785at2"/>
<evidence type="ECO:0000256" key="1">
    <source>
        <dbReference type="ARBA" id="ARBA00000083"/>
    </source>
</evidence>
<evidence type="ECO:0000256" key="8">
    <source>
        <dbReference type="ARBA" id="ARBA00023235"/>
    </source>
</evidence>
<dbReference type="GO" id="GO:0006012">
    <property type="term" value="P:galactose metabolic process"/>
    <property type="evidence" value="ECO:0007669"/>
    <property type="project" value="UniProtKB-UniPathway"/>
</dbReference>
<dbReference type="GO" id="GO:0003978">
    <property type="term" value="F:UDP-glucose 4-epimerase activity"/>
    <property type="evidence" value="ECO:0007669"/>
    <property type="project" value="UniProtKB-UniRule"/>
</dbReference>
<dbReference type="RefSeq" id="WP_091095595.1">
    <property type="nucleotide sequence ID" value="NZ_FNXE01000002.1"/>
</dbReference>
<comment type="cofactor">
    <cofactor evidence="2 9">
        <name>NAD(+)</name>
        <dbReference type="ChEBI" id="CHEBI:57540"/>
    </cofactor>
</comment>
<comment type="catalytic activity">
    <reaction evidence="1 9">
        <text>UDP-alpha-D-glucose = UDP-alpha-D-galactose</text>
        <dbReference type="Rhea" id="RHEA:22168"/>
        <dbReference type="ChEBI" id="CHEBI:58885"/>
        <dbReference type="ChEBI" id="CHEBI:66914"/>
        <dbReference type="EC" id="5.1.3.2"/>
    </reaction>
</comment>
<dbReference type="UniPathway" id="UPA00214"/>
<accession>A0A1H6JCZ2</accession>
<keyword evidence="9" id="KW-0119">Carbohydrate metabolism</keyword>
<dbReference type="InterPro" id="IPR036291">
    <property type="entry name" value="NAD(P)-bd_dom_sf"/>
</dbReference>
<name>A0A1H6JCZ2_9FLAO</name>
<dbReference type="Proteomes" id="UP000199634">
    <property type="component" value="Unassembled WGS sequence"/>
</dbReference>
<dbReference type="STRING" id="1159016.SAMN02927937_00298"/>
<keyword evidence="7 9" id="KW-0520">NAD</keyword>
<organism evidence="11 12">
    <name type="scientific">Paenimyroides marinum</name>
    <dbReference type="NCBI Taxonomy" id="1159016"/>
    <lineage>
        <taxon>Bacteria</taxon>
        <taxon>Pseudomonadati</taxon>
        <taxon>Bacteroidota</taxon>
        <taxon>Flavobacteriia</taxon>
        <taxon>Flavobacteriales</taxon>
        <taxon>Flavobacteriaceae</taxon>
        <taxon>Paenimyroides</taxon>
    </lineage>
</organism>
<evidence type="ECO:0000259" key="10">
    <source>
        <dbReference type="Pfam" id="PF16363"/>
    </source>
</evidence>
<protein>
    <recommendedName>
        <fullName evidence="6 9">UDP-glucose 4-epimerase</fullName>
        <ecNumber evidence="5 9">5.1.3.2</ecNumber>
    </recommendedName>
</protein>
<evidence type="ECO:0000256" key="2">
    <source>
        <dbReference type="ARBA" id="ARBA00001911"/>
    </source>
</evidence>
<sequence>MKQTKKILVTGGLGYIGSHTVVALQQAGYEVVIIDDLSNTQIAVLENITKITNVMPEFHPIDLKNTEAVDQFFNDNKIDGIIHFAAYKAVGESVKKPLMYYRNNLSGLINVLEAMEKYGVDHFIFSSSCTVYGQADQMPINEKTPLKRPEAPYGKTKHMGEEIIGDFVEAEQKNAIALRYFNPVGAHSSALIGELPNGIPNNLIPYITQTASGIRGSLGVFGNDYETRDGTAIRDYIDVNDLADAHVKALNRLLTKENKNALEYFNLGSGTGSTVLEMIEAFEKANNLKVPYEIKDRRAGDIQEAYADYSLAKKELNWEPNTPLETSMKTAWAFECKINETIG</sequence>
<dbReference type="Gene3D" id="3.40.50.720">
    <property type="entry name" value="NAD(P)-binding Rossmann-like Domain"/>
    <property type="match status" value="1"/>
</dbReference>
<dbReference type="GO" id="GO:0005829">
    <property type="term" value="C:cytosol"/>
    <property type="evidence" value="ECO:0007669"/>
    <property type="project" value="TreeGrafter"/>
</dbReference>
<dbReference type="AlphaFoldDB" id="A0A1H6JCZ2"/>
<gene>
    <name evidence="11" type="ORF">SAMN02927937_00298</name>
</gene>
<dbReference type="NCBIfam" id="TIGR01179">
    <property type="entry name" value="galE"/>
    <property type="match status" value="1"/>
</dbReference>
<evidence type="ECO:0000256" key="4">
    <source>
        <dbReference type="ARBA" id="ARBA00007637"/>
    </source>
</evidence>
<dbReference type="CDD" id="cd05247">
    <property type="entry name" value="UDP_G4E_1_SDR_e"/>
    <property type="match status" value="1"/>
</dbReference>
<dbReference type="InterPro" id="IPR016040">
    <property type="entry name" value="NAD(P)-bd_dom"/>
</dbReference>
<dbReference type="PANTHER" id="PTHR43725">
    <property type="entry name" value="UDP-GLUCOSE 4-EPIMERASE"/>
    <property type="match status" value="1"/>
</dbReference>
<evidence type="ECO:0000256" key="9">
    <source>
        <dbReference type="RuleBase" id="RU366046"/>
    </source>
</evidence>
<proteinExistence type="inferred from homology"/>
<keyword evidence="12" id="KW-1185">Reference proteome</keyword>
<evidence type="ECO:0000256" key="5">
    <source>
        <dbReference type="ARBA" id="ARBA00013189"/>
    </source>
</evidence>
<dbReference type="InterPro" id="IPR005886">
    <property type="entry name" value="UDP_G4E"/>
</dbReference>
<evidence type="ECO:0000256" key="6">
    <source>
        <dbReference type="ARBA" id="ARBA00018569"/>
    </source>
</evidence>
<dbReference type="EMBL" id="FNXE01000002">
    <property type="protein sequence ID" value="SEH57511.1"/>
    <property type="molecule type" value="Genomic_DNA"/>
</dbReference>
<feature type="domain" description="NAD(P)-binding" evidence="10">
    <location>
        <begin position="8"/>
        <end position="329"/>
    </location>
</feature>
<evidence type="ECO:0000256" key="7">
    <source>
        <dbReference type="ARBA" id="ARBA00023027"/>
    </source>
</evidence>
<dbReference type="SUPFAM" id="SSF51735">
    <property type="entry name" value="NAD(P)-binding Rossmann-fold domains"/>
    <property type="match status" value="1"/>
</dbReference>
<dbReference type="Pfam" id="PF16363">
    <property type="entry name" value="GDP_Man_Dehyd"/>
    <property type="match status" value="1"/>
</dbReference>
<evidence type="ECO:0000313" key="11">
    <source>
        <dbReference type="EMBL" id="SEH57511.1"/>
    </source>
</evidence>
<evidence type="ECO:0000313" key="12">
    <source>
        <dbReference type="Proteomes" id="UP000199634"/>
    </source>
</evidence>
<evidence type="ECO:0000256" key="3">
    <source>
        <dbReference type="ARBA" id="ARBA00004947"/>
    </source>
</evidence>
<comment type="subunit">
    <text evidence="9">Homodimer.</text>
</comment>
<dbReference type="EC" id="5.1.3.2" evidence="5 9"/>
<comment type="similarity">
    <text evidence="4 9">Belongs to the NAD(P)-dependent epimerase/dehydratase family.</text>
</comment>
<dbReference type="PANTHER" id="PTHR43725:SF47">
    <property type="entry name" value="UDP-GLUCOSE 4-EPIMERASE"/>
    <property type="match status" value="1"/>
</dbReference>
<keyword evidence="8 9" id="KW-0413">Isomerase</keyword>
<comment type="pathway">
    <text evidence="3 9">Carbohydrate metabolism; galactose metabolism.</text>
</comment>
<reference evidence="11 12" key="1">
    <citation type="submission" date="2016-10" db="EMBL/GenBank/DDBJ databases">
        <authorList>
            <person name="de Groot N.N."/>
        </authorList>
    </citation>
    <scope>NUCLEOTIDE SEQUENCE [LARGE SCALE GENOMIC DNA]</scope>
    <source>
        <strain evidence="11 12">CGMCC 1.10825</strain>
    </source>
</reference>
<dbReference type="Gene3D" id="3.90.25.10">
    <property type="entry name" value="UDP-galactose 4-epimerase, domain 1"/>
    <property type="match status" value="1"/>
</dbReference>